<accession>D9S0W9</accession>
<feature type="binding site" evidence="4">
    <location>
        <begin position="4"/>
        <end position="8"/>
    </location>
    <ligand>
        <name>ATP</name>
        <dbReference type="ChEBI" id="CHEBI:30616"/>
    </ligand>
</feature>
<comment type="similarity">
    <text evidence="1 5">Belongs to the 5-formyltetrahydrofolate cyclo-ligase family.</text>
</comment>
<evidence type="ECO:0000256" key="5">
    <source>
        <dbReference type="RuleBase" id="RU361279"/>
    </source>
</evidence>
<dbReference type="Proteomes" id="UP000000272">
    <property type="component" value="Chromosome"/>
</dbReference>
<evidence type="ECO:0000256" key="3">
    <source>
        <dbReference type="ARBA" id="ARBA00022840"/>
    </source>
</evidence>
<keyword evidence="5" id="KW-0479">Metal-binding</keyword>
<dbReference type="GO" id="GO:0046872">
    <property type="term" value="F:metal ion binding"/>
    <property type="evidence" value="ECO:0007669"/>
    <property type="project" value="UniProtKB-KW"/>
</dbReference>
<dbReference type="PIRSF" id="PIRSF006806">
    <property type="entry name" value="FTHF_cligase"/>
    <property type="match status" value="1"/>
</dbReference>
<dbReference type="HOGENOM" id="CLU_066245_2_2_9"/>
<dbReference type="GO" id="GO:0030272">
    <property type="term" value="F:5-formyltetrahydrofolate cyclo-ligase activity"/>
    <property type="evidence" value="ECO:0007669"/>
    <property type="project" value="UniProtKB-EC"/>
</dbReference>
<sequence length="187" mass="21119">MVDKKTLRRTFLEKREGLSREDVKDKSEKIISTLFALEELKKSEVVMFYVNARNEVETRKAIEQALSMGKRVVVPKTIKGKGLLAVEIKSLGELVPGTFGILEPEKDEGLDPKVIDLVVVPGVAFDRRGYRLGYGGGYYDGFLPKLRPEAKKIAIAFELQLADYIPVEKHDVRMDAIVTEKGVYRFN</sequence>
<protein>
    <recommendedName>
        <fullName evidence="5">5-formyltetrahydrofolate cyclo-ligase</fullName>
        <ecNumber evidence="5">6.3.3.2</ecNumber>
    </recommendedName>
</protein>
<dbReference type="EMBL" id="CP002131">
    <property type="protein sequence ID" value="ADL07133.1"/>
    <property type="molecule type" value="Genomic_DNA"/>
</dbReference>
<dbReference type="Pfam" id="PF01812">
    <property type="entry name" value="5-FTHF_cyc-lig"/>
    <property type="match status" value="1"/>
</dbReference>
<dbReference type="InterPro" id="IPR002698">
    <property type="entry name" value="FTHF_cligase"/>
</dbReference>
<dbReference type="OrthoDB" id="9801938at2"/>
<dbReference type="STRING" id="555079.Toce_0352"/>
<dbReference type="RefSeq" id="WP_013275183.1">
    <property type="nucleotide sequence ID" value="NC_014377.1"/>
</dbReference>
<keyword evidence="3 4" id="KW-0067">ATP-binding</keyword>
<dbReference type="PANTHER" id="PTHR23407">
    <property type="entry name" value="ATPASE INHIBITOR/5-FORMYLTETRAHYDROFOLATE CYCLO-LIGASE"/>
    <property type="match status" value="1"/>
</dbReference>
<dbReference type="SUPFAM" id="SSF100950">
    <property type="entry name" value="NagB/RpiA/CoA transferase-like"/>
    <property type="match status" value="1"/>
</dbReference>
<dbReference type="KEGG" id="toc:Toce_0352"/>
<keyword evidence="2 4" id="KW-0547">Nucleotide-binding</keyword>
<evidence type="ECO:0000313" key="7">
    <source>
        <dbReference type="Proteomes" id="UP000000272"/>
    </source>
</evidence>
<evidence type="ECO:0000256" key="4">
    <source>
        <dbReference type="PIRSR" id="PIRSR006806-1"/>
    </source>
</evidence>
<proteinExistence type="inferred from homology"/>
<evidence type="ECO:0000256" key="2">
    <source>
        <dbReference type="ARBA" id="ARBA00022741"/>
    </source>
</evidence>
<comment type="cofactor">
    <cofactor evidence="5">
        <name>Mg(2+)</name>
        <dbReference type="ChEBI" id="CHEBI:18420"/>
    </cofactor>
</comment>
<feature type="binding site" evidence="4">
    <location>
        <position position="55"/>
    </location>
    <ligand>
        <name>substrate</name>
    </ligand>
</feature>
<dbReference type="eggNOG" id="COG0212">
    <property type="taxonomic scope" value="Bacteria"/>
</dbReference>
<dbReference type="GO" id="GO:0009396">
    <property type="term" value="P:folic acid-containing compound biosynthetic process"/>
    <property type="evidence" value="ECO:0007669"/>
    <property type="project" value="TreeGrafter"/>
</dbReference>
<feature type="binding site" evidence="4">
    <location>
        <begin position="131"/>
        <end position="139"/>
    </location>
    <ligand>
        <name>ATP</name>
        <dbReference type="ChEBI" id="CHEBI:30616"/>
    </ligand>
</feature>
<dbReference type="GO" id="GO:0035999">
    <property type="term" value="P:tetrahydrofolate interconversion"/>
    <property type="evidence" value="ECO:0007669"/>
    <property type="project" value="TreeGrafter"/>
</dbReference>
<name>D9S0W9_THEOJ</name>
<evidence type="ECO:0000313" key="6">
    <source>
        <dbReference type="EMBL" id="ADL07133.1"/>
    </source>
</evidence>
<organism evidence="6 7">
    <name type="scientific">Thermosediminibacter oceani (strain ATCC BAA-1034 / DSM 16646 / JW/IW-1228P)</name>
    <dbReference type="NCBI Taxonomy" id="555079"/>
    <lineage>
        <taxon>Bacteria</taxon>
        <taxon>Bacillati</taxon>
        <taxon>Bacillota</taxon>
        <taxon>Clostridia</taxon>
        <taxon>Thermosediminibacterales</taxon>
        <taxon>Thermosediminibacteraceae</taxon>
        <taxon>Thermosediminibacter</taxon>
    </lineage>
</organism>
<keyword evidence="5" id="KW-0460">Magnesium</keyword>
<reference evidence="6 7" key="1">
    <citation type="journal article" date="2010" name="Stand. Genomic Sci.">
        <title>Complete genome sequence of Thermosediminibacter oceani type strain (JW/IW-1228P).</title>
        <authorList>
            <person name="Pitluck S."/>
            <person name="Yasawong M."/>
            <person name="Munk C."/>
            <person name="Nolan M."/>
            <person name="Lapidus A."/>
            <person name="Lucas S."/>
            <person name="Glavina Del Rio T."/>
            <person name="Tice H."/>
            <person name="Cheng J.F."/>
            <person name="Bruce D."/>
            <person name="Detter C."/>
            <person name="Tapia R."/>
            <person name="Han C."/>
            <person name="Goodwin L."/>
            <person name="Liolios K."/>
            <person name="Ivanova N."/>
            <person name="Mavromatis K."/>
            <person name="Mikhailova N."/>
            <person name="Pati A."/>
            <person name="Chen A."/>
            <person name="Palaniappan K."/>
            <person name="Land M."/>
            <person name="Hauser L."/>
            <person name="Chang Y.J."/>
            <person name="Jeffries C.D."/>
            <person name="Rohde M."/>
            <person name="Spring S."/>
            <person name="Sikorski J."/>
            <person name="Goker M."/>
            <person name="Woyke T."/>
            <person name="Bristow J."/>
            <person name="Eisen J.A."/>
            <person name="Markowitz V."/>
            <person name="Hugenholtz P."/>
            <person name="Kyrpides N.C."/>
            <person name="Klenk H.P."/>
        </authorList>
    </citation>
    <scope>NUCLEOTIDE SEQUENCE [LARGE SCALE GENOMIC DNA]</scope>
    <source>
        <strain evidence="7">ATCC BAA-1034 / DSM 16646 / JW/IW-1228P</strain>
    </source>
</reference>
<dbReference type="PANTHER" id="PTHR23407:SF1">
    <property type="entry name" value="5-FORMYLTETRAHYDROFOLATE CYCLO-LIGASE"/>
    <property type="match status" value="1"/>
</dbReference>
<dbReference type="AlphaFoldDB" id="D9S0W9"/>
<keyword evidence="7" id="KW-1185">Reference proteome</keyword>
<dbReference type="NCBIfam" id="TIGR02727">
    <property type="entry name" value="MTHFS_bact"/>
    <property type="match status" value="1"/>
</dbReference>
<dbReference type="InterPro" id="IPR024185">
    <property type="entry name" value="FTHF_cligase-like_sf"/>
</dbReference>
<gene>
    <name evidence="6" type="ordered locus">Toce_0352</name>
</gene>
<evidence type="ECO:0000256" key="1">
    <source>
        <dbReference type="ARBA" id="ARBA00010638"/>
    </source>
</evidence>
<dbReference type="GO" id="GO:0005524">
    <property type="term" value="F:ATP binding"/>
    <property type="evidence" value="ECO:0007669"/>
    <property type="project" value="UniProtKB-KW"/>
</dbReference>
<dbReference type="EC" id="6.3.3.2" evidence="5"/>
<feature type="binding site" evidence="4">
    <location>
        <position position="50"/>
    </location>
    <ligand>
        <name>substrate</name>
    </ligand>
</feature>
<comment type="catalytic activity">
    <reaction evidence="5">
        <text>(6S)-5-formyl-5,6,7,8-tetrahydrofolate + ATP = (6R)-5,10-methenyltetrahydrofolate + ADP + phosphate</text>
        <dbReference type="Rhea" id="RHEA:10488"/>
        <dbReference type="ChEBI" id="CHEBI:30616"/>
        <dbReference type="ChEBI" id="CHEBI:43474"/>
        <dbReference type="ChEBI" id="CHEBI:57455"/>
        <dbReference type="ChEBI" id="CHEBI:57457"/>
        <dbReference type="ChEBI" id="CHEBI:456216"/>
        <dbReference type="EC" id="6.3.3.2"/>
    </reaction>
</comment>
<dbReference type="Gene3D" id="3.40.50.10420">
    <property type="entry name" value="NagB/RpiA/CoA transferase-like"/>
    <property type="match status" value="1"/>
</dbReference>
<dbReference type="InterPro" id="IPR037171">
    <property type="entry name" value="NagB/RpiA_transferase-like"/>
</dbReference>